<dbReference type="InterPro" id="IPR027417">
    <property type="entry name" value="P-loop_NTPase"/>
</dbReference>
<dbReference type="InterPro" id="IPR003439">
    <property type="entry name" value="ABC_transporter-like_ATP-bd"/>
</dbReference>
<dbReference type="GO" id="GO:0022857">
    <property type="term" value="F:transmembrane transporter activity"/>
    <property type="evidence" value="ECO:0007669"/>
    <property type="project" value="UniProtKB-ARBA"/>
</dbReference>
<dbReference type="PROSITE" id="PS00211">
    <property type="entry name" value="ABC_TRANSPORTER_1"/>
    <property type="match status" value="1"/>
</dbReference>
<dbReference type="RefSeq" id="WP_136082995.1">
    <property type="nucleotide sequence ID" value="NZ_CAAHFG010000004.1"/>
</dbReference>
<keyword evidence="3 6" id="KW-0067">ATP-binding</keyword>
<evidence type="ECO:0000256" key="4">
    <source>
        <dbReference type="ARBA" id="ARBA00038388"/>
    </source>
</evidence>
<reference evidence="6 7" key="1">
    <citation type="submission" date="2019-04" db="EMBL/GenBank/DDBJ databases">
        <authorList>
            <person name="Van Vliet M D."/>
        </authorList>
    </citation>
    <scope>NUCLEOTIDE SEQUENCE [LARGE SCALE GENOMIC DNA]</scope>
    <source>
        <strain evidence="6 7">F1</strain>
    </source>
</reference>
<organism evidence="6 7">
    <name type="scientific">Pontiella desulfatans</name>
    <dbReference type="NCBI Taxonomy" id="2750659"/>
    <lineage>
        <taxon>Bacteria</taxon>
        <taxon>Pseudomonadati</taxon>
        <taxon>Kiritimatiellota</taxon>
        <taxon>Kiritimatiellia</taxon>
        <taxon>Kiritimatiellales</taxon>
        <taxon>Pontiellaceae</taxon>
        <taxon>Pontiella</taxon>
    </lineage>
</organism>
<dbReference type="FunFam" id="3.40.50.300:FF:000032">
    <property type="entry name" value="Export ABC transporter ATP-binding protein"/>
    <property type="match status" value="1"/>
</dbReference>
<keyword evidence="1" id="KW-0813">Transport</keyword>
<keyword evidence="7" id="KW-1185">Reference proteome</keyword>
<gene>
    <name evidence="6" type="primary">lolD_2</name>
    <name evidence="6" type="ORF">PDESU_06129</name>
</gene>
<accession>A0A6C2UBI2</accession>
<feature type="domain" description="ABC transporter" evidence="5">
    <location>
        <begin position="5"/>
        <end position="221"/>
    </location>
</feature>
<evidence type="ECO:0000256" key="1">
    <source>
        <dbReference type="ARBA" id="ARBA00022448"/>
    </source>
</evidence>
<dbReference type="EMBL" id="CAAHFG010000004">
    <property type="protein sequence ID" value="VGO17532.1"/>
    <property type="molecule type" value="Genomic_DNA"/>
</dbReference>
<dbReference type="GO" id="GO:0005524">
    <property type="term" value="F:ATP binding"/>
    <property type="evidence" value="ECO:0007669"/>
    <property type="project" value="UniProtKB-KW"/>
</dbReference>
<dbReference type="SUPFAM" id="SSF52540">
    <property type="entry name" value="P-loop containing nucleoside triphosphate hydrolases"/>
    <property type="match status" value="1"/>
</dbReference>
<dbReference type="InterPro" id="IPR015854">
    <property type="entry name" value="ABC_transpr_LolD-like"/>
</dbReference>
<keyword evidence="6" id="KW-0449">Lipoprotein</keyword>
<dbReference type="PANTHER" id="PTHR24220">
    <property type="entry name" value="IMPORT ATP-BINDING PROTEIN"/>
    <property type="match status" value="1"/>
</dbReference>
<evidence type="ECO:0000313" key="7">
    <source>
        <dbReference type="Proteomes" id="UP000366872"/>
    </source>
</evidence>
<sequence>MRTLLELSNIYKRYDANTGVLEALDLQVSRGESLGIVGESGCGKSTLLNMIGSLDRPDAGSIVFDGADLLAMNERGLAAFRNTRIGFVFQLHHLLPQCSVLENVLVPTLVNAGGAEERARRLLDRVGLSHRLSHRPGQLSGGERQRVAVVRALINQPDLLLADEPTGALNRESADGLMDLLLELNREQNLTLVMVTHSERLAGRLDRVLELRDGCLRGAGE</sequence>
<dbReference type="AlphaFoldDB" id="A0A6C2UBI2"/>
<protein>
    <submittedName>
        <fullName evidence="6">Lipoprotein-releasing system ATP-binding protein LolD</fullName>
    </submittedName>
</protein>
<dbReference type="Pfam" id="PF00005">
    <property type="entry name" value="ABC_tran"/>
    <property type="match status" value="1"/>
</dbReference>
<dbReference type="InterPro" id="IPR017871">
    <property type="entry name" value="ABC_transporter-like_CS"/>
</dbReference>
<evidence type="ECO:0000256" key="3">
    <source>
        <dbReference type="ARBA" id="ARBA00022840"/>
    </source>
</evidence>
<name>A0A6C2UBI2_PONDE</name>
<dbReference type="InterPro" id="IPR003593">
    <property type="entry name" value="AAA+_ATPase"/>
</dbReference>
<proteinExistence type="inferred from homology"/>
<dbReference type="InterPro" id="IPR017911">
    <property type="entry name" value="MacB-like_ATP-bd"/>
</dbReference>
<keyword evidence="2" id="KW-0547">Nucleotide-binding</keyword>
<dbReference type="PANTHER" id="PTHR24220:SF689">
    <property type="entry name" value="LIPOPROTEIN-RELEASING SYSTEM ATP-BINDING PROTEIN LOLD"/>
    <property type="match status" value="1"/>
</dbReference>
<dbReference type="Gene3D" id="3.40.50.300">
    <property type="entry name" value="P-loop containing nucleotide triphosphate hydrolases"/>
    <property type="match status" value="1"/>
</dbReference>
<dbReference type="SMART" id="SM00382">
    <property type="entry name" value="AAA"/>
    <property type="match status" value="1"/>
</dbReference>
<comment type="similarity">
    <text evidence="4">Belongs to the ABC transporter superfamily. Macrolide exporter (TC 3.A.1.122) family.</text>
</comment>
<evidence type="ECO:0000259" key="5">
    <source>
        <dbReference type="PROSITE" id="PS50893"/>
    </source>
</evidence>
<dbReference type="PROSITE" id="PS50893">
    <property type="entry name" value="ABC_TRANSPORTER_2"/>
    <property type="match status" value="1"/>
</dbReference>
<evidence type="ECO:0000256" key="2">
    <source>
        <dbReference type="ARBA" id="ARBA00022741"/>
    </source>
</evidence>
<evidence type="ECO:0000313" key="6">
    <source>
        <dbReference type="EMBL" id="VGO17532.1"/>
    </source>
</evidence>
<dbReference type="Proteomes" id="UP000366872">
    <property type="component" value="Unassembled WGS sequence"/>
</dbReference>
<dbReference type="GO" id="GO:0098796">
    <property type="term" value="C:membrane protein complex"/>
    <property type="evidence" value="ECO:0007669"/>
    <property type="project" value="UniProtKB-ARBA"/>
</dbReference>
<dbReference type="GO" id="GO:0016887">
    <property type="term" value="F:ATP hydrolysis activity"/>
    <property type="evidence" value="ECO:0007669"/>
    <property type="project" value="InterPro"/>
</dbReference>
<dbReference type="CDD" id="cd03255">
    <property type="entry name" value="ABC_MJ0796_LolCDE_FtsE"/>
    <property type="match status" value="1"/>
</dbReference>
<dbReference type="GO" id="GO:0005886">
    <property type="term" value="C:plasma membrane"/>
    <property type="evidence" value="ECO:0007669"/>
    <property type="project" value="TreeGrafter"/>
</dbReference>